<accession>A0A3G7TXJ3</accession>
<dbReference type="Proteomes" id="UP000268048">
    <property type="component" value="Chromosome"/>
</dbReference>
<evidence type="ECO:0008006" key="3">
    <source>
        <dbReference type="Google" id="ProtNLM"/>
    </source>
</evidence>
<evidence type="ECO:0000313" key="2">
    <source>
        <dbReference type="Proteomes" id="UP000268048"/>
    </source>
</evidence>
<gene>
    <name evidence="1" type="ORF">C4K04_6102</name>
</gene>
<protein>
    <recommendedName>
        <fullName evidence="3">DUF3077 domain-containing protein</fullName>
    </recommendedName>
</protein>
<sequence>MTDFIPLHSNLTTTPVLYLNPNAPASDLHGCAVQRFKATRDLMHSLNCLSLKGVHDQDLHHIVNAAHLLLQDGCDALDALQWRIEG</sequence>
<proteinExistence type="predicted"/>
<name>A0A3G7TXJ3_9PSED</name>
<evidence type="ECO:0000313" key="1">
    <source>
        <dbReference type="EMBL" id="AZE51730.1"/>
    </source>
</evidence>
<reference evidence="1 2" key="1">
    <citation type="submission" date="2018-03" db="EMBL/GenBank/DDBJ databases">
        <title>Diversity of phytobeneficial traits revealed by whole-genome analysis of worldwide-isolated phenazine-producing Pseudomonas spp.</title>
        <authorList>
            <person name="Biessy A."/>
            <person name="Novinscak A."/>
            <person name="Blom J."/>
            <person name="Leger G."/>
            <person name="Thomashow L.S."/>
            <person name="Cazorla F.M."/>
            <person name="Josic D."/>
            <person name="Filion M."/>
        </authorList>
    </citation>
    <scope>NUCLEOTIDE SEQUENCE [LARGE SCALE GENOMIC DNA]</scope>
    <source>
        <strain evidence="1 2">B25</strain>
    </source>
</reference>
<dbReference type="RefSeq" id="WP_124322677.1">
    <property type="nucleotide sequence ID" value="NZ_CP027753.1"/>
</dbReference>
<organism evidence="1 2">
    <name type="scientific">Pseudomonas chlororaphis</name>
    <dbReference type="NCBI Taxonomy" id="587753"/>
    <lineage>
        <taxon>Bacteria</taxon>
        <taxon>Pseudomonadati</taxon>
        <taxon>Pseudomonadota</taxon>
        <taxon>Gammaproteobacteria</taxon>
        <taxon>Pseudomonadales</taxon>
        <taxon>Pseudomonadaceae</taxon>
        <taxon>Pseudomonas</taxon>
    </lineage>
</organism>
<dbReference type="EMBL" id="CP027753">
    <property type="protein sequence ID" value="AZE51730.1"/>
    <property type="molecule type" value="Genomic_DNA"/>
</dbReference>
<dbReference type="AlphaFoldDB" id="A0A3G7TXJ3"/>